<keyword evidence="1" id="KW-0472">Membrane</keyword>
<organism evidence="2 3">
    <name type="scientific">Anaeromyxobacter dehalogenans (strain ATCC BAA-258 / DSM 21875 / 2CP-1)</name>
    <dbReference type="NCBI Taxonomy" id="455488"/>
    <lineage>
        <taxon>Bacteria</taxon>
        <taxon>Pseudomonadati</taxon>
        <taxon>Myxococcota</taxon>
        <taxon>Myxococcia</taxon>
        <taxon>Myxococcales</taxon>
        <taxon>Cystobacterineae</taxon>
        <taxon>Anaeromyxobacteraceae</taxon>
        <taxon>Anaeromyxobacter</taxon>
    </lineage>
</organism>
<dbReference type="PANTHER" id="PTHR35813:SF1">
    <property type="entry name" value="INNER MEMBRANE PROTEIN YBAN"/>
    <property type="match status" value="1"/>
</dbReference>
<keyword evidence="1" id="KW-1133">Transmembrane helix</keyword>
<sequence>MRDPPYTSPVPPDPEPTTAATRAAPARRLLLLALGWTAFALGAIGLLLPIVPTTPFMLVALWAFSASSERFHRWLYTHRLFGPPLQKWQRDRAIPVWVKAIALGSMAVSLAWLAFVVRPPRYALLAAAALVACGAAFVLRIPSRPRQPVREP</sequence>
<accession>B8JBY8</accession>
<dbReference type="GO" id="GO:0005886">
    <property type="term" value="C:plasma membrane"/>
    <property type="evidence" value="ECO:0007669"/>
    <property type="project" value="TreeGrafter"/>
</dbReference>
<evidence type="ECO:0000313" key="3">
    <source>
        <dbReference type="Proteomes" id="UP000007089"/>
    </source>
</evidence>
<evidence type="ECO:0000256" key="1">
    <source>
        <dbReference type="SAM" id="Phobius"/>
    </source>
</evidence>
<dbReference type="AlphaFoldDB" id="B8JBY8"/>
<gene>
    <name evidence="2" type="ordered locus">A2cp1_0553</name>
</gene>
<dbReference type="HOGENOM" id="CLU_113299_0_1_7"/>
<evidence type="ECO:0000313" key="2">
    <source>
        <dbReference type="EMBL" id="ACL63910.1"/>
    </source>
</evidence>
<keyword evidence="1" id="KW-0812">Transmembrane</keyword>
<dbReference type="EMBL" id="CP001359">
    <property type="protein sequence ID" value="ACL63910.1"/>
    <property type="molecule type" value="Genomic_DNA"/>
</dbReference>
<dbReference type="Pfam" id="PF04304">
    <property type="entry name" value="DUF454"/>
    <property type="match status" value="1"/>
</dbReference>
<dbReference type="InterPro" id="IPR007401">
    <property type="entry name" value="DUF454"/>
</dbReference>
<reference evidence="2" key="1">
    <citation type="submission" date="2009-01" db="EMBL/GenBank/DDBJ databases">
        <title>Complete sequence of Anaeromyxobacter dehalogenans 2CP-1.</title>
        <authorList>
            <consortium name="US DOE Joint Genome Institute"/>
            <person name="Lucas S."/>
            <person name="Copeland A."/>
            <person name="Lapidus A."/>
            <person name="Glavina del Rio T."/>
            <person name="Dalin E."/>
            <person name="Tice H."/>
            <person name="Bruce D."/>
            <person name="Goodwin L."/>
            <person name="Pitluck S."/>
            <person name="Saunders E."/>
            <person name="Brettin T."/>
            <person name="Detter J.C."/>
            <person name="Han C."/>
            <person name="Larimer F."/>
            <person name="Land M."/>
            <person name="Hauser L."/>
            <person name="Kyrpides N."/>
            <person name="Ovchinnikova G."/>
            <person name="Beliaev A.S."/>
            <person name="Richardson P."/>
        </authorList>
    </citation>
    <scope>NUCLEOTIDE SEQUENCE</scope>
    <source>
        <strain evidence="2">2CP-1</strain>
    </source>
</reference>
<keyword evidence="3" id="KW-1185">Reference proteome</keyword>
<feature type="transmembrane region" description="Helical" evidence="1">
    <location>
        <begin position="96"/>
        <end position="116"/>
    </location>
</feature>
<proteinExistence type="predicted"/>
<evidence type="ECO:0008006" key="4">
    <source>
        <dbReference type="Google" id="ProtNLM"/>
    </source>
</evidence>
<dbReference type="Proteomes" id="UP000007089">
    <property type="component" value="Chromosome"/>
</dbReference>
<name>B8JBY8_ANAD2</name>
<feature type="transmembrane region" description="Helical" evidence="1">
    <location>
        <begin position="122"/>
        <end position="141"/>
    </location>
</feature>
<protein>
    <recommendedName>
        <fullName evidence="4">DUF454 domain-containing protein</fullName>
    </recommendedName>
</protein>
<dbReference type="KEGG" id="acp:A2cp1_0553"/>
<feature type="transmembrane region" description="Helical" evidence="1">
    <location>
        <begin position="29"/>
        <end position="50"/>
    </location>
</feature>
<dbReference type="PANTHER" id="PTHR35813">
    <property type="entry name" value="INNER MEMBRANE PROTEIN YBAN"/>
    <property type="match status" value="1"/>
</dbReference>